<evidence type="ECO:0000313" key="19">
    <source>
        <dbReference type="Proteomes" id="UP000271573"/>
    </source>
</evidence>
<evidence type="ECO:0000313" key="18">
    <source>
        <dbReference type="EMBL" id="BBH17760.1"/>
    </source>
</evidence>
<comment type="pathway">
    <text evidence="12">Steroid metabolism; cholesterol degradation.</text>
</comment>
<dbReference type="PANTHER" id="PTHR47470">
    <property type="entry name" value="CHOLESTEROL OXIDASE"/>
    <property type="match status" value="1"/>
</dbReference>
<evidence type="ECO:0000256" key="8">
    <source>
        <dbReference type="ARBA" id="ARBA00023166"/>
    </source>
</evidence>
<dbReference type="InterPro" id="IPR052542">
    <property type="entry name" value="Cholesterol_Oxidase"/>
</dbReference>
<evidence type="ECO:0000256" key="14">
    <source>
        <dbReference type="ARBA" id="ARBA00049744"/>
    </source>
</evidence>
<evidence type="ECO:0000256" key="5">
    <source>
        <dbReference type="ARBA" id="ARBA00022827"/>
    </source>
</evidence>
<evidence type="ECO:0000256" key="9">
    <source>
        <dbReference type="ARBA" id="ARBA00023221"/>
    </source>
</evidence>
<dbReference type="InterPro" id="IPR001763">
    <property type="entry name" value="Rhodanese-like_dom"/>
</dbReference>
<feature type="domain" description="4Fe-4S ferredoxin-type" evidence="17">
    <location>
        <begin position="187"/>
        <end position="217"/>
    </location>
</feature>
<dbReference type="PROSITE" id="PS50206">
    <property type="entry name" value="RHODANESE_3"/>
    <property type="match status" value="1"/>
</dbReference>
<dbReference type="GO" id="GO:0016995">
    <property type="term" value="F:cholesterol oxidase activity"/>
    <property type="evidence" value="ECO:0007669"/>
    <property type="project" value="UniProtKB-EC"/>
</dbReference>
<keyword evidence="4" id="KW-0285">Flavoprotein</keyword>
<proteinExistence type="inferred from homology"/>
<comment type="cofactor">
    <cofactor evidence="1">
        <name>FAD</name>
        <dbReference type="ChEBI" id="CHEBI:57692"/>
    </cofactor>
</comment>
<keyword evidence="6" id="KW-0560">Oxidoreductase</keyword>
<evidence type="ECO:0000256" key="13">
    <source>
        <dbReference type="ARBA" id="ARBA00049723"/>
    </source>
</evidence>
<evidence type="ECO:0000256" key="7">
    <source>
        <dbReference type="ARBA" id="ARBA00023098"/>
    </source>
</evidence>
<dbReference type="EC" id="5.3.3.1" evidence="11"/>
<sequence length="539" mass="58321">MKKRSSIRKTPATDYDWVVVGSGFGGSVAALRLAEKGYRVAVMERGKAYADEDLPRSTSDRRRFFWAPALGLRGIMRSVLFRHVFSSTQTGVGGGSLVYGGVLFRPQAPFYDDPQWRDLADWEGVLSSHYQTAERMLGADRTPWESVSMSLSRQLADHFDGPETFMPAPVAVFFGEPGKTVPDPYFGGEGPDRTGCTRCGQCMTGCRIGAANRLTKNYLWFAEKLGVAILAETEVVDVTAIGAADGADGYRIATRSQGPGLRRRRRTMTAAGVVFAGGAVATNELLADCKHRGTLPHISDRLGTLVRTNSEAVVSVLLPQDCETWRDVTASSRVLVDGDTQIEFLTYGPNGDFMRFMFTTLVGAGPAPARLLKWIRSVVAHPRQWAATLRSGWSRRTVMMLVMQPRDNAIRFRAKKRLIGRGYKLATAVDADRPAPTHLEVGHTAATWLAEQTGGIPQSSVFEAFGNMPMTAHVLGGAAVGASPIEGVIDDKLRVFGYRDMLVCDGAALPANPGVNPALTIAAMAEHAMAHVAANGLGR</sequence>
<dbReference type="PANTHER" id="PTHR47470:SF1">
    <property type="entry name" value="FAD-DEPENDENT OXIDOREDUCTASE 2 FAD BINDING DOMAIN-CONTAINING PROTEIN"/>
    <property type="match status" value="1"/>
</dbReference>
<keyword evidence="5" id="KW-0274">FAD</keyword>
<protein>
    <recommendedName>
        <fullName evidence="14">Cholesterol oxidase</fullName>
        <ecNumber evidence="13">1.1.3.6</ecNumber>
        <ecNumber evidence="11">5.3.3.1</ecNumber>
    </recommendedName>
    <alternativeName>
        <fullName evidence="15">Cholesterol isomerase</fullName>
    </alternativeName>
</protein>
<dbReference type="SUPFAM" id="SSF51905">
    <property type="entry name" value="FAD/NAD(P)-binding domain"/>
    <property type="match status" value="1"/>
</dbReference>
<dbReference type="GO" id="GO:0004769">
    <property type="term" value="F:steroid Delta-isomerase activity"/>
    <property type="evidence" value="ECO:0007669"/>
    <property type="project" value="UniProtKB-EC"/>
</dbReference>
<comment type="similarity">
    <text evidence="2">Belongs to the GMC oxidoreductase family.</text>
</comment>
<evidence type="ECO:0000259" key="16">
    <source>
        <dbReference type="PROSITE" id="PS50206"/>
    </source>
</evidence>
<name>A0A3G9IFE2_9ACTN</name>
<evidence type="ECO:0000256" key="3">
    <source>
        <dbReference type="ARBA" id="ARBA00022548"/>
    </source>
</evidence>
<organism evidence="18 19">
    <name type="scientific">Nocardioides baekrokdamisoli</name>
    <dbReference type="NCBI Taxonomy" id="1804624"/>
    <lineage>
        <taxon>Bacteria</taxon>
        <taxon>Bacillati</taxon>
        <taxon>Actinomycetota</taxon>
        <taxon>Actinomycetes</taxon>
        <taxon>Propionibacteriales</taxon>
        <taxon>Nocardioidaceae</taxon>
        <taxon>Nocardioides</taxon>
    </lineage>
</organism>
<dbReference type="PROSITE" id="PS51379">
    <property type="entry name" value="4FE4S_FER_2"/>
    <property type="match status" value="1"/>
</dbReference>
<evidence type="ECO:0000259" key="17">
    <source>
        <dbReference type="PROSITE" id="PS51379"/>
    </source>
</evidence>
<keyword evidence="8" id="KW-1207">Sterol metabolism</keyword>
<evidence type="ECO:0000256" key="4">
    <source>
        <dbReference type="ARBA" id="ARBA00022630"/>
    </source>
</evidence>
<dbReference type="InterPro" id="IPR036188">
    <property type="entry name" value="FAD/NAD-bd_sf"/>
</dbReference>
<dbReference type="Pfam" id="PF00890">
    <property type="entry name" value="FAD_binding_2"/>
    <property type="match status" value="1"/>
</dbReference>
<dbReference type="Gene3D" id="3.50.50.60">
    <property type="entry name" value="FAD/NAD(P)-binding domain"/>
    <property type="match status" value="3"/>
</dbReference>
<dbReference type="InterPro" id="IPR003953">
    <property type="entry name" value="FAD-dep_OxRdtase_2_FAD-bd"/>
</dbReference>
<keyword evidence="19" id="KW-1185">Reference proteome</keyword>
<dbReference type="OrthoDB" id="517968at2"/>
<dbReference type="InterPro" id="IPR007867">
    <property type="entry name" value="GMC_OxRtase_C"/>
</dbReference>
<dbReference type="EMBL" id="AP019307">
    <property type="protein sequence ID" value="BBH17760.1"/>
    <property type="molecule type" value="Genomic_DNA"/>
</dbReference>
<keyword evidence="10" id="KW-0413">Isomerase</keyword>
<dbReference type="EC" id="1.1.3.6" evidence="13"/>
<keyword evidence="7" id="KW-0443">Lipid metabolism</keyword>
<evidence type="ECO:0000256" key="6">
    <source>
        <dbReference type="ARBA" id="ARBA00023002"/>
    </source>
</evidence>
<keyword evidence="9" id="KW-0753">Steroid metabolism</keyword>
<dbReference type="GO" id="GO:0008203">
    <property type="term" value="P:cholesterol metabolic process"/>
    <property type="evidence" value="ECO:0007669"/>
    <property type="project" value="UniProtKB-KW"/>
</dbReference>
<dbReference type="RefSeq" id="WP_125569155.1">
    <property type="nucleotide sequence ID" value="NZ_AP019307.1"/>
</dbReference>
<evidence type="ECO:0000256" key="10">
    <source>
        <dbReference type="ARBA" id="ARBA00023235"/>
    </source>
</evidence>
<evidence type="ECO:0000256" key="15">
    <source>
        <dbReference type="ARBA" id="ARBA00049778"/>
    </source>
</evidence>
<dbReference type="AlphaFoldDB" id="A0A3G9IFE2"/>
<keyword evidence="3" id="KW-0153">Cholesterol metabolism</keyword>
<evidence type="ECO:0000256" key="2">
    <source>
        <dbReference type="ARBA" id="ARBA00010790"/>
    </source>
</evidence>
<dbReference type="InterPro" id="IPR017896">
    <property type="entry name" value="4Fe4S_Fe-S-bd"/>
</dbReference>
<evidence type="ECO:0000256" key="11">
    <source>
        <dbReference type="ARBA" id="ARBA00038856"/>
    </source>
</evidence>
<feature type="domain" description="Rhodanese" evidence="16">
    <location>
        <begin position="21"/>
        <end position="58"/>
    </location>
</feature>
<reference evidence="18 19" key="1">
    <citation type="submission" date="2018-11" db="EMBL/GenBank/DDBJ databases">
        <title>Complete genome sequence of Nocardioides baekrokdamisoli strain KCTC 39748.</title>
        <authorList>
            <person name="Kang S.W."/>
            <person name="Lee K.C."/>
            <person name="Kim K.K."/>
            <person name="Kim J.S."/>
            <person name="Kim D.S."/>
            <person name="Ko S.H."/>
            <person name="Yang S.H."/>
            <person name="Shin Y.K."/>
            <person name="Lee J.S."/>
        </authorList>
    </citation>
    <scope>NUCLEOTIDE SEQUENCE [LARGE SCALE GENOMIC DNA]</scope>
    <source>
        <strain evidence="18 19">KCTC 39748</strain>
    </source>
</reference>
<dbReference type="KEGG" id="nbe:Back2_20470"/>
<evidence type="ECO:0000256" key="1">
    <source>
        <dbReference type="ARBA" id="ARBA00001974"/>
    </source>
</evidence>
<gene>
    <name evidence="18" type="ORF">Back2_20470</name>
</gene>
<accession>A0A3G9IFE2</accession>
<dbReference type="Proteomes" id="UP000271573">
    <property type="component" value="Chromosome"/>
</dbReference>
<evidence type="ECO:0000256" key="12">
    <source>
        <dbReference type="ARBA" id="ARBA00049645"/>
    </source>
</evidence>
<dbReference type="Pfam" id="PF05199">
    <property type="entry name" value="GMC_oxred_C"/>
    <property type="match status" value="1"/>
</dbReference>